<proteinExistence type="inferred from homology"/>
<dbReference type="STRING" id="1314790.A0A1Y1Z4E2"/>
<dbReference type="GO" id="GO:0000045">
    <property type="term" value="P:autophagosome assembly"/>
    <property type="evidence" value="ECO:0007669"/>
    <property type="project" value="TreeGrafter"/>
</dbReference>
<evidence type="ECO:0000256" key="1">
    <source>
        <dbReference type="ARBA" id="ARBA00005696"/>
    </source>
</evidence>
<accession>A0A1Y1Z4E2</accession>
<protein>
    <recommendedName>
        <fullName evidence="2">Ubiquitin-like-conjugating enzyme ATG10</fullName>
    </recommendedName>
    <alternativeName>
        <fullName evidence="6">Autophagy-related protein 10</fullName>
    </alternativeName>
</protein>
<gene>
    <name evidence="7" type="ORF">K493DRAFT_333671</name>
</gene>
<dbReference type="GO" id="GO:0032446">
    <property type="term" value="P:protein modification by small protein conjugation"/>
    <property type="evidence" value="ECO:0007669"/>
    <property type="project" value="TreeGrafter"/>
</dbReference>
<evidence type="ECO:0000313" key="7">
    <source>
        <dbReference type="EMBL" id="ORY05120.1"/>
    </source>
</evidence>
<dbReference type="OrthoDB" id="4089664at2759"/>
<dbReference type="PANTHER" id="PTHR14957">
    <property type="entry name" value="UBIQUITIN-LIKE-CONJUGATING ENZYME ATG10"/>
    <property type="match status" value="1"/>
</dbReference>
<name>A0A1Y1Z4E2_9FUNG</name>
<evidence type="ECO:0000256" key="6">
    <source>
        <dbReference type="ARBA" id="ARBA00029833"/>
    </source>
</evidence>
<dbReference type="InParanoid" id="A0A1Y1Z4E2"/>
<dbReference type="GO" id="GO:0000422">
    <property type="term" value="P:autophagy of mitochondrion"/>
    <property type="evidence" value="ECO:0007669"/>
    <property type="project" value="TreeGrafter"/>
</dbReference>
<keyword evidence="3" id="KW-0808">Transferase</keyword>
<keyword evidence="8" id="KW-1185">Reference proteome</keyword>
<dbReference type="GO" id="GO:0005829">
    <property type="term" value="C:cytosol"/>
    <property type="evidence" value="ECO:0007669"/>
    <property type="project" value="TreeGrafter"/>
</dbReference>
<reference evidence="7 8" key="1">
    <citation type="submission" date="2016-07" db="EMBL/GenBank/DDBJ databases">
        <title>Pervasive Adenine N6-methylation of Active Genes in Fungi.</title>
        <authorList>
            <consortium name="DOE Joint Genome Institute"/>
            <person name="Mondo S.J."/>
            <person name="Dannebaum R.O."/>
            <person name="Kuo R.C."/>
            <person name="Labutti K."/>
            <person name="Haridas S."/>
            <person name="Kuo A."/>
            <person name="Salamov A."/>
            <person name="Ahrendt S.R."/>
            <person name="Lipzen A."/>
            <person name="Sullivan W."/>
            <person name="Andreopoulos W.B."/>
            <person name="Clum A."/>
            <person name="Lindquist E."/>
            <person name="Daum C."/>
            <person name="Ramamoorthy G.K."/>
            <person name="Gryganskyi A."/>
            <person name="Culley D."/>
            <person name="Magnuson J.K."/>
            <person name="James T.Y."/>
            <person name="O'Malley M.A."/>
            <person name="Stajich J.E."/>
            <person name="Spatafora J.W."/>
            <person name="Visel A."/>
            <person name="Grigoriev I.V."/>
        </authorList>
    </citation>
    <scope>NUCLEOTIDE SEQUENCE [LARGE SCALE GENOMIC DNA]</scope>
    <source>
        <strain evidence="7 8">CBS 931.73</strain>
    </source>
</reference>
<evidence type="ECO:0000256" key="2">
    <source>
        <dbReference type="ARBA" id="ARBA00021099"/>
    </source>
</evidence>
<dbReference type="Proteomes" id="UP000193498">
    <property type="component" value="Unassembled WGS sequence"/>
</dbReference>
<organism evidence="7 8">
    <name type="scientific">Basidiobolus meristosporus CBS 931.73</name>
    <dbReference type="NCBI Taxonomy" id="1314790"/>
    <lineage>
        <taxon>Eukaryota</taxon>
        <taxon>Fungi</taxon>
        <taxon>Fungi incertae sedis</taxon>
        <taxon>Zoopagomycota</taxon>
        <taxon>Entomophthoromycotina</taxon>
        <taxon>Basidiobolomycetes</taxon>
        <taxon>Basidiobolales</taxon>
        <taxon>Basidiobolaceae</taxon>
        <taxon>Basidiobolus</taxon>
    </lineage>
</organism>
<dbReference type="GO" id="GO:0061651">
    <property type="term" value="F:Atg12 conjugating enzyme activity"/>
    <property type="evidence" value="ECO:0007669"/>
    <property type="project" value="TreeGrafter"/>
</dbReference>
<dbReference type="EMBL" id="MCFE01000028">
    <property type="protein sequence ID" value="ORY05120.1"/>
    <property type="molecule type" value="Genomic_DNA"/>
</dbReference>
<evidence type="ECO:0000256" key="3">
    <source>
        <dbReference type="ARBA" id="ARBA00022679"/>
    </source>
</evidence>
<evidence type="ECO:0000256" key="4">
    <source>
        <dbReference type="ARBA" id="ARBA00022786"/>
    </source>
</evidence>
<keyword evidence="5" id="KW-0072">Autophagy</keyword>
<dbReference type="InterPro" id="IPR007135">
    <property type="entry name" value="Atg3/Atg10"/>
</dbReference>
<evidence type="ECO:0000313" key="8">
    <source>
        <dbReference type="Proteomes" id="UP000193498"/>
    </source>
</evidence>
<comment type="similarity">
    <text evidence="1">Belongs to the ATG10 family.</text>
</comment>
<sequence length="201" mass="23086">MIALTRCQFELACKEFLACSKKLGDGSWRWREQSEPYVKIGYLEHRKSVCIPSEVASQELAEFPELELEEEDAGCFVANSEEGKSRWNLEYNILYSAAYQVPEIFVRGWNDEGSYLMDSQILQLTSVHLRDDLRKVEFGGGLTCMEHPILRTPFYRLHPCETANVMREVAGEELLVEDYIPMYINLIGPSVGLSLPLKYFT</sequence>
<dbReference type="Gene3D" id="3.30.1460.50">
    <property type="match status" value="1"/>
</dbReference>
<dbReference type="PANTHER" id="PTHR14957:SF1">
    <property type="entry name" value="UBIQUITIN-LIKE-CONJUGATING ENZYME ATG10"/>
    <property type="match status" value="1"/>
</dbReference>
<dbReference type="AlphaFoldDB" id="A0A1Y1Z4E2"/>
<dbReference type="Pfam" id="PF03987">
    <property type="entry name" value="Autophagy_act_C"/>
    <property type="match status" value="1"/>
</dbReference>
<evidence type="ECO:0000256" key="5">
    <source>
        <dbReference type="ARBA" id="ARBA00023006"/>
    </source>
</evidence>
<keyword evidence="4" id="KW-0833">Ubl conjugation pathway</keyword>
<comment type="caution">
    <text evidence="7">The sequence shown here is derived from an EMBL/GenBank/DDBJ whole genome shotgun (WGS) entry which is preliminary data.</text>
</comment>